<keyword evidence="2" id="KW-1185">Reference proteome</keyword>
<proteinExistence type="predicted"/>
<dbReference type="AlphaFoldDB" id="A0A7Z9BS83"/>
<reference evidence="1" key="1">
    <citation type="submission" date="2019-10" db="EMBL/GenBank/DDBJ databases">
        <authorList>
            <consortium name="Genoscope - CEA"/>
            <person name="William W."/>
        </authorList>
    </citation>
    <scope>NUCLEOTIDE SEQUENCE [LARGE SCALE GENOMIC DNA]</scope>
    <source>
        <strain evidence="1">BBR_PRJEB10994</strain>
    </source>
</reference>
<gene>
    <name evidence="1" type="ORF">PL9631_590097</name>
</gene>
<name>A0A7Z9BS83_9CYAN</name>
<comment type="caution">
    <text evidence="1">The sequence shown here is derived from an EMBL/GenBank/DDBJ whole genome shotgun (WGS) entry which is preliminary data.</text>
</comment>
<dbReference type="Proteomes" id="UP000182190">
    <property type="component" value="Unassembled WGS sequence"/>
</dbReference>
<organism evidence="1 2">
    <name type="scientific">Planktothrix paucivesiculata PCC 9631</name>
    <dbReference type="NCBI Taxonomy" id="671071"/>
    <lineage>
        <taxon>Bacteria</taxon>
        <taxon>Bacillati</taxon>
        <taxon>Cyanobacteriota</taxon>
        <taxon>Cyanophyceae</taxon>
        <taxon>Oscillatoriophycideae</taxon>
        <taxon>Oscillatoriales</taxon>
        <taxon>Microcoleaceae</taxon>
        <taxon>Planktothrix</taxon>
    </lineage>
</organism>
<evidence type="ECO:0000313" key="2">
    <source>
        <dbReference type="Proteomes" id="UP000182190"/>
    </source>
</evidence>
<sequence length="48" mass="5522">MLSAIILICVITLRKLISIIEIFNFNKNDQHFYSVLDSLSGLQKVKKL</sequence>
<evidence type="ECO:0000313" key="1">
    <source>
        <dbReference type="EMBL" id="VXD21794.1"/>
    </source>
</evidence>
<dbReference type="EMBL" id="CZCS02000200">
    <property type="protein sequence ID" value="VXD21794.1"/>
    <property type="molecule type" value="Genomic_DNA"/>
</dbReference>
<protein>
    <submittedName>
        <fullName evidence="1">Uncharacterized protein</fullName>
    </submittedName>
</protein>
<accession>A0A7Z9BS83</accession>